<feature type="domain" description="SCAN box" evidence="10">
    <location>
        <begin position="161"/>
        <end position="239"/>
    </location>
</feature>
<dbReference type="InterPro" id="IPR038269">
    <property type="entry name" value="SCAN_sf"/>
</dbReference>
<dbReference type="RefSeq" id="XP_072844453.1">
    <property type="nucleotide sequence ID" value="XM_072988352.1"/>
</dbReference>
<keyword evidence="3" id="KW-0677">Repeat</keyword>
<dbReference type="CDD" id="cd07936">
    <property type="entry name" value="SCAN"/>
    <property type="match status" value="1"/>
</dbReference>
<feature type="compositionally biased region" description="Polar residues" evidence="8">
    <location>
        <begin position="535"/>
        <end position="545"/>
    </location>
</feature>
<evidence type="ECO:0000256" key="4">
    <source>
        <dbReference type="ARBA" id="ARBA00022771"/>
    </source>
</evidence>
<dbReference type="PROSITE" id="PS50157">
    <property type="entry name" value="ZINC_FINGER_C2H2_2"/>
    <property type="match status" value="5"/>
</dbReference>
<evidence type="ECO:0000256" key="1">
    <source>
        <dbReference type="ARBA" id="ARBA00004123"/>
    </source>
</evidence>
<comment type="subcellular location">
    <subcellularLocation>
        <location evidence="1">Nucleus</location>
    </subcellularLocation>
</comment>
<evidence type="ECO:0000256" key="7">
    <source>
        <dbReference type="PROSITE-ProRule" id="PRU00042"/>
    </source>
</evidence>
<evidence type="ECO:0000313" key="12">
    <source>
        <dbReference type="RefSeq" id="XP_072844452.1"/>
    </source>
</evidence>
<dbReference type="SUPFAM" id="SSF47353">
    <property type="entry name" value="Retrovirus capsid dimerization domain-like"/>
    <property type="match status" value="1"/>
</dbReference>
<dbReference type="SUPFAM" id="SSF57667">
    <property type="entry name" value="beta-beta-alpha zinc fingers"/>
    <property type="match status" value="3"/>
</dbReference>
<feature type="region of interest" description="Disordered" evidence="8">
    <location>
        <begin position="447"/>
        <end position="469"/>
    </location>
</feature>
<evidence type="ECO:0000256" key="6">
    <source>
        <dbReference type="ARBA" id="ARBA00023242"/>
    </source>
</evidence>
<dbReference type="SMART" id="SM00431">
    <property type="entry name" value="SCAN"/>
    <property type="match status" value="1"/>
</dbReference>
<evidence type="ECO:0000259" key="9">
    <source>
        <dbReference type="PROSITE" id="PS50157"/>
    </source>
</evidence>
<reference evidence="11 12" key="1">
    <citation type="submission" date="2025-05" db="UniProtKB">
        <authorList>
            <consortium name="RefSeq"/>
        </authorList>
    </citation>
    <scope>NUCLEOTIDE SEQUENCE [LARGE SCALE GENOMIC DNA]</scope>
</reference>
<organism evidence="11 13">
    <name type="scientific">Pogona vitticeps</name>
    <name type="common">central bearded dragon</name>
    <dbReference type="NCBI Taxonomy" id="103695"/>
    <lineage>
        <taxon>Eukaryota</taxon>
        <taxon>Metazoa</taxon>
        <taxon>Chordata</taxon>
        <taxon>Craniata</taxon>
        <taxon>Vertebrata</taxon>
        <taxon>Euteleostomi</taxon>
        <taxon>Lepidosauria</taxon>
        <taxon>Squamata</taxon>
        <taxon>Bifurcata</taxon>
        <taxon>Unidentata</taxon>
        <taxon>Episquamata</taxon>
        <taxon>Toxicofera</taxon>
        <taxon>Iguania</taxon>
        <taxon>Acrodonta</taxon>
        <taxon>Agamidae</taxon>
        <taxon>Amphibolurinae</taxon>
        <taxon>Pogona</taxon>
    </lineage>
</organism>
<feature type="compositionally biased region" description="Basic and acidic residues" evidence="8">
    <location>
        <begin position="459"/>
        <end position="469"/>
    </location>
</feature>
<feature type="region of interest" description="Disordered" evidence="8">
    <location>
        <begin position="517"/>
        <end position="567"/>
    </location>
</feature>
<feature type="domain" description="C2H2-type" evidence="9">
    <location>
        <begin position="575"/>
        <end position="602"/>
    </location>
</feature>
<dbReference type="Pfam" id="PF02023">
    <property type="entry name" value="SCAN"/>
    <property type="match status" value="1"/>
</dbReference>
<evidence type="ECO:0000313" key="11">
    <source>
        <dbReference type="Proteomes" id="UP001652642"/>
    </source>
</evidence>
<evidence type="ECO:0000259" key="10">
    <source>
        <dbReference type="PROSITE" id="PS50804"/>
    </source>
</evidence>
<accession>A0ABM5FGC1</accession>
<dbReference type="Gene3D" id="1.10.4020.10">
    <property type="entry name" value="DNA breaking-rejoining enzymes"/>
    <property type="match status" value="1"/>
</dbReference>
<evidence type="ECO:0000256" key="2">
    <source>
        <dbReference type="ARBA" id="ARBA00022723"/>
    </source>
</evidence>
<gene>
    <name evidence="12 13" type="primary">LOC140703989</name>
</gene>
<dbReference type="Proteomes" id="UP001652642">
    <property type="component" value="Chromosome 2"/>
</dbReference>
<keyword evidence="2" id="KW-0479">Metal-binding</keyword>
<feature type="region of interest" description="Disordered" evidence="8">
    <location>
        <begin position="318"/>
        <end position="361"/>
    </location>
</feature>
<dbReference type="PANTHER" id="PTHR23226">
    <property type="entry name" value="ZINC FINGER AND SCAN DOMAIN-CONTAINING"/>
    <property type="match status" value="1"/>
</dbReference>
<dbReference type="InterPro" id="IPR036236">
    <property type="entry name" value="Znf_C2H2_sf"/>
</dbReference>
<protein>
    <submittedName>
        <fullName evidence="12 13">Uncharacterized protein isoform X1</fullName>
    </submittedName>
</protein>
<feature type="domain" description="C2H2-type" evidence="9">
    <location>
        <begin position="404"/>
        <end position="431"/>
    </location>
</feature>
<name>A0ABM5FGC1_9SAUR</name>
<keyword evidence="11" id="KW-1185">Reference proteome</keyword>
<dbReference type="PROSITE" id="PS00028">
    <property type="entry name" value="ZINC_FINGER_C2H2_1"/>
    <property type="match status" value="5"/>
</dbReference>
<dbReference type="PROSITE" id="PS50804">
    <property type="entry name" value="SCAN_BOX"/>
    <property type="match status" value="1"/>
</dbReference>
<proteinExistence type="predicted"/>
<dbReference type="RefSeq" id="XP_072844452.1">
    <property type="nucleotide sequence ID" value="XM_072988351.1"/>
</dbReference>
<keyword evidence="6" id="KW-0539">Nucleus</keyword>
<feature type="domain" description="C2H2-type" evidence="9">
    <location>
        <begin position="498"/>
        <end position="526"/>
    </location>
</feature>
<dbReference type="Gene3D" id="3.30.160.60">
    <property type="entry name" value="Classic Zinc Finger"/>
    <property type="match status" value="5"/>
</dbReference>
<dbReference type="InterPro" id="IPR003309">
    <property type="entry name" value="SCAN_dom"/>
</dbReference>
<feature type="domain" description="C2H2-type" evidence="9">
    <location>
        <begin position="376"/>
        <end position="403"/>
    </location>
</feature>
<feature type="domain" description="C2H2-type" evidence="9">
    <location>
        <begin position="603"/>
        <end position="630"/>
    </location>
</feature>
<evidence type="ECO:0000256" key="5">
    <source>
        <dbReference type="ARBA" id="ARBA00022833"/>
    </source>
</evidence>
<evidence type="ECO:0000256" key="8">
    <source>
        <dbReference type="SAM" id="MobiDB-lite"/>
    </source>
</evidence>
<dbReference type="PANTHER" id="PTHR23226:SF416">
    <property type="entry name" value="FI01424P"/>
    <property type="match status" value="1"/>
</dbReference>
<dbReference type="GeneID" id="140703989"/>
<dbReference type="InterPro" id="IPR013087">
    <property type="entry name" value="Znf_C2H2_type"/>
</dbReference>
<sequence length="633" mass="71617">MEADPETPACMVLCFEAAADEGLRNGERTLCLAQVGAAGEFVTWAATPGQVCSEAEEGLAQNWEVQWQDFLKAVHTPHWVNPELPKTMRWEVTKSALVPSKMVADLGGRPPREEVGVGLLPSLKEGVLETCYDLESEEMVDGRDANKQIPSESVIDLEARRQLFRLFRYQEAEGPRQVCSRLHELCHQWLMPEKCTKEQILEALILEQFLAVLPPEMQSWVREGRPESCYQAVLLAEDFLMRQEEAAEWEKQVVGMSTEMFVNFYDEASSDLYRAEKEERSKDAELLAGQDPIPESDASQAVLGIGFVASGETEGQAGGCQAENWGSEPSCGKVPERPSLRLGTRKKNSGAFPRKSQDQKRDFKRYQRIHAGFKLHICTECGQSFTRKANLFRHQQLHTGQKLHFCTICRRSFTRRENLVRHQRIHTAGRGWRIEKEGELLQVTLEGTEASEGDAQGGPKREEKPPTEDGWTKCMEHPEGAYFEFTIPPTGSQGTRKCTCPVCGKSFTRRATLNRHRRMTHPGENQDKGTDCGKSFSQGTRSGRTPYQGAKWEGKTPLDAGFNSRKRNSKGRTWFRCLECDRSFGCHSHLLRHQRIHTGEKPYSCADCGKSFRQTAHLVKHQRTHRDQKEGVC</sequence>
<dbReference type="Pfam" id="PF00096">
    <property type="entry name" value="zf-C2H2"/>
    <property type="match status" value="4"/>
</dbReference>
<dbReference type="SMART" id="SM00355">
    <property type="entry name" value="ZnF_C2H2"/>
    <property type="match status" value="5"/>
</dbReference>
<keyword evidence="5" id="KW-0862">Zinc</keyword>
<evidence type="ECO:0000256" key="3">
    <source>
        <dbReference type="ARBA" id="ARBA00022737"/>
    </source>
</evidence>
<keyword evidence="4 7" id="KW-0863">Zinc-finger</keyword>
<evidence type="ECO:0000313" key="13">
    <source>
        <dbReference type="RefSeq" id="XP_072844453.1"/>
    </source>
</evidence>